<proteinExistence type="predicted"/>
<dbReference type="RefSeq" id="WP_331809040.1">
    <property type="nucleotide sequence ID" value="NZ_JAZHOU010000001.1"/>
</dbReference>
<evidence type="ECO:0000313" key="3">
    <source>
        <dbReference type="EMBL" id="MEF3078250.1"/>
    </source>
</evidence>
<keyword evidence="1 3" id="KW-0808">Transferase</keyword>
<gene>
    <name evidence="3" type="ORF">V1468_04465</name>
</gene>
<dbReference type="GO" id="GO:0016757">
    <property type="term" value="F:glycosyltransferase activity"/>
    <property type="evidence" value="ECO:0007669"/>
    <property type="project" value="UniProtKB-KW"/>
</dbReference>
<evidence type="ECO:0000313" key="4">
    <source>
        <dbReference type="Proteomes" id="UP001356704"/>
    </source>
</evidence>
<keyword evidence="3" id="KW-0328">Glycosyltransferase</keyword>
<dbReference type="PANTHER" id="PTHR46401:SF2">
    <property type="entry name" value="GLYCOSYLTRANSFERASE WBBK-RELATED"/>
    <property type="match status" value="1"/>
</dbReference>
<comment type="caution">
    <text evidence="3">The sequence shown here is derived from an EMBL/GenBank/DDBJ whole genome shotgun (WGS) entry which is preliminary data.</text>
</comment>
<dbReference type="PANTHER" id="PTHR46401">
    <property type="entry name" value="GLYCOSYLTRANSFERASE WBBK-RELATED"/>
    <property type="match status" value="1"/>
</dbReference>
<dbReference type="SUPFAM" id="SSF53756">
    <property type="entry name" value="UDP-Glycosyltransferase/glycogen phosphorylase"/>
    <property type="match status" value="1"/>
</dbReference>
<evidence type="ECO:0000256" key="1">
    <source>
        <dbReference type="ARBA" id="ARBA00022679"/>
    </source>
</evidence>
<reference evidence="3 4" key="1">
    <citation type="submission" date="2024-02" db="EMBL/GenBank/DDBJ databases">
        <title>Winogradskyella poriferorum JCM 12885.</title>
        <authorList>
            <person name="Zhang D.-F."/>
            <person name="Fu Z.-Y."/>
        </authorList>
    </citation>
    <scope>NUCLEOTIDE SEQUENCE [LARGE SCALE GENOMIC DNA]</scope>
    <source>
        <strain evidence="3 4">JCM 12885</strain>
    </source>
</reference>
<sequence>MKILLIGPLPNPTTGVSLANKVVYDGLKKRKNYRIDAINTSYNKFEEDLGAFSISKAWFFLKLNFFSYKIFRFDVVYITPGQTFFGVLKYALFILLAKLLSKEIIIHVHGNYLGKEYHLLKGAKKKIFKALVSTVSKGVVLSESLRSNMLPFTNEENIYVLYNFVQDNNFINKHAFSKKLLDNELKIIFLSNLMEEKGIFDLLEALLILEKNNINYEAKIAGNIDAKHKERVDKYFNELSNTKYLGVVYGKNKKDLLEWGNVFILPTYYIMEGQPISILEGMASGNLIVTTKHAGIPDIFTESENGFYVEKRNPQSIANTLIQVLENPELSKRIRTNNLEIAKSKYKVHHFIDNFIDILES</sequence>
<dbReference type="EMBL" id="JAZHOU010000001">
    <property type="protein sequence ID" value="MEF3078250.1"/>
    <property type="molecule type" value="Genomic_DNA"/>
</dbReference>
<dbReference type="Gene3D" id="3.40.50.2000">
    <property type="entry name" value="Glycogen Phosphorylase B"/>
    <property type="match status" value="2"/>
</dbReference>
<dbReference type="InterPro" id="IPR001296">
    <property type="entry name" value="Glyco_trans_1"/>
</dbReference>
<dbReference type="CDD" id="cd03801">
    <property type="entry name" value="GT4_PimA-like"/>
    <property type="match status" value="1"/>
</dbReference>
<dbReference type="Proteomes" id="UP001356704">
    <property type="component" value="Unassembled WGS sequence"/>
</dbReference>
<evidence type="ECO:0000259" key="2">
    <source>
        <dbReference type="Pfam" id="PF00534"/>
    </source>
</evidence>
<dbReference type="EC" id="2.4.-.-" evidence="3"/>
<feature type="domain" description="Glycosyl transferase family 1" evidence="2">
    <location>
        <begin position="175"/>
        <end position="338"/>
    </location>
</feature>
<name>A0ABU7W424_9FLAO</name>
<dbReference type="Pfam" id="PF00534">
    <property type="entry name" value="Glycos_transf_1"/>
    <property type="match status" value="1"/>
</dbReference>
<accession>A0ABU7W424</accession>
<protein>
    <submittedName>
        <fullName evidence="3">Glycosyltransferase family 4 protein</fullName>
        <ecNumber evidence="3">2.4.-.-</ecNumber>
    </submittedName>
</protein>
<keyword evidence="4" id="KW-1185">Reference proteome</keyword>
<organism evidence="3 4">
    <name type="scientific">Winogradskyella poriferorum</name>
    <dbReference type="NCBI Taxonomy" id="307627"/>
    <lineage>
        <taxon>Bacteria</taxon>
        <taxon>Pseudomonadati</taxon>
        <taxon>Bacteroidota</taxon>
        <taxon>Flavobacteriia</taxon>
        <taxon>Flavobacteriales</taxon>
        <taxon>Flavobacteriaceae</taxon>
        <taxon>Winogradskyella</taxon>
    </lineage>
</organism>